<dbReference type="Proteomes" id="UP000198440">
    <property type="component" value="Unassembled WGS sequence"/>
</dbReference>
<feature type="signal peptide" evidence="1">
    <location>
        <begin position="1"/>
        <end position="24"/>
    </location>
</feature>
<protein>
    <submittedName>
        <fullName evidence="2">Uncharacterized protein</fullName>
    </submittedName>
</protein>
<name>A0A239BIB5_9RHOB</name>
<accession>A0A239BIB5</accession>
<organism evidence="2 3">
    <name type="scientific">Antarctobacter heliothermus</name>
    <dbReference type="NCBI Taxonomy" id="74033"/>
    <lineage>
        <taxon>Bacteria</taxon>
        <taxon>Pseudomonadati</taxon>
        <taxon>Pseudomonadota</taxon>
        <taxon>Alphaproteobacteria</taxon>
        <taxon>Rhodobacterales</taxon>
        <taxon>Roseobacteraceae</taxon>
        <taxon>Antarctobacter</taxon>
    </lineage>
</organism>
<evidence type="ECO:0000256" key="1">
    <source>
        <dbReference type="SAM" id="SignalP"/>
    </source>
</evidence>
<evidence type="ECO:0000313" key="2">
    <source>
        <dbReference type="EMBL" id="SNS06854.1"/>
    </source>
</evidence>
<proteinExistence type="predicted"/>
<sequence>MRLILVLVLTGLLAVLSLPGAAAAHDVSGVTMSDHMTGCPDCPETAGGPGVDHDCPHVTGCGAMVMLGSAVLPAMIAPQGEPHDPVGANLANGIRPRIDLPPPRLIA</sequence>
<dbReference type="EMBL" id="FZON01000003">
    <property type="protein sequence ID" value="SNS06854.1"/>
    <property type="molecule type" value="Genomic_DNA"/>
</dbReference>
<dbReference type="AlphaFoldDB" id="A0A239BIB5"/>
<feature type="chain" id="PRO_5012579520" evidence="1">
    <location>
        <begin position="25"/>
        <end position="107"/>
    </location>
</feature>
<reference evidence="2 3" key="1">
    <citation type="submission" date="2017-06" db="EMBL/GenBank/DDBJ databases">
        <authorList>
            <person name="Kim H.J."/>
            <person name="Triplett B.A."/>
        </authorList>
    </citation>
    <scope>NUCLEOTIDE SEQUENCE [LARGE SCALE GENOMIC DNA]</scope>
    <source>
        <strain evidence="2 3">DSM 11445</strain>
    </source>
</reference>
<gene>
    <name evidence="2" type="ORF">SAMN04488078_1003100</name>
</gene>
<keyword evidence="1" id="KW-0732">Signal</keyword>
<evidence type="ECO:0000313" key="3">
    <source>
        <dbReference type="Proteomes" id="UP000198440"/>
    </source>
</evidence>